<organism evidence="11 12">
    <name type="scientific">Thermodesulfovibrio aggregans</name>
    <dbReference type="NCBI Taxonomy" id="86166"/>
    <lineage>
        <taxon>Bacteria</taxon>
        <taxon>Pseudomonadati</taxon>
        <taxon>Nitrospirota</taxon>
        <taxon>Thermodesulfovibrionia</taxon>
        <taxon>Thermodesulfovibrionales</taxon>
        <taxon>Thermodesulfovibrionaceae</taxon>
        <taxon>Thermodesulfovibrio</taxon>
    </lineage>
</organism>
<dbReference type="GO" id="GO:0005525">
    <property type="term" value="F:GTP binding"/>
    <property type="evidence" value="ECO:0007669"/>
    <property type="project" value="UniProtKB-UniRule"/>
</dbReference>
<evidence type="ECO:0000256" key="5">
    <source>
        <dbReference type="ARBA" id="ARBA00022801"/>
    </source>
</evidence>
<dbReference type="PIRSF" id="PIRSF002401">
    <property type="entry name" value="GTP_bd_Obg/CgtA"/>
    <property type="match status" value="1"/>
</dbReference>
<evidence type="ECO:0000256" key="4">
    <source>
        <dbReference type="ARBA" id="ARBA00022741"/>
    </source>
</evidence>
<feature type="binding site" evidence="8">
    <location>
        <begin position="321"/>
        <end position="323"/>
    </location>
    <ligand>
        <name>GTP</name>
        <dbReference type="ChEBI" id="CHEBI:37565"/>
    </ligand>
</feature>
<dbReference type="FunFam" id="2.70.210.12:FF:000001">
    <property type="entry name" value="GTPase Obg"/>
    <property type="match status" value="1"/>
</dbReference>
<dbReference type="Pfam" id="PF01018">
    <property type="entry name" value="GTP1_OBG"/>
    <property type="match status" value="1"/>
</dbReference>
<dbReference type="SUPFAM" id="SSF82051">
    <property type="entry name" value="Obg GTP-binding protein N-terminal domain"/>
    <property type="match status" value="1"/>
</dbReference>
<feature type="binding site" evidence="8">
    <location>
        <begin position="222"/>
        <end position="225"/>
    </location>
    <ligand>
        <name>GTP</name>
        <dbReference type="ChEBI" id="CHEBI:37565"/>
    </ligand>
</feature>
<keyword evidence="4 8" id="KW-0547">Nucleotide-binding</keyword>
<keyword evidence="5 8" id="KW-0378">Hydrolase</keyword>
<feature type="binding site" evidence="8">
    <location>
        <begin position="175"/>
        <end position="182"/>
    </location>
    <ligand>
        <name>GTP</name>
        <dbReference type="ChEBI" id="CHEBI:37565"/>
    </ligand>
</feature>
<evidence type="ECO:0000313" key="12">
    <source>
        <dbReference type="Proteomes" id="UP000054976"/>
    </source>
</evidence>
<dbReference type="PANTHER" id="PTHR11702">
    <property type="entry name" value="DEVELOPMENTALLY REGULATED GTP-BINDING PROTEIN-RELATED"/>
    <property type="match status" value="1"/>
</dbReference>
<dbReference type="Pfam" id="PF01926">
    <property type="entry name" value="MMR_HSR1"/>
    <property type="match status" value="1"/>
</dbReference>
<dbReference type="CDD" id="cd01898">
    <property type="entry name" value="Obg"/>
    <property type="match status" value="1"/>
</dbReference>
<dbReference type="GO" id="GO:0005737">
    <property type="term" value="C:cytoplasm"/>
    <property type="evidence" value="ECO:0007669"/>
    <property type="project" value="UniProtKB-SubCell"/>
</dbReference>
<feature type="binding site" evidence="8">
    <location>
        <position position="182"/>
    </location>
    <ligand>
        <name>Mg(2+)</name>
        <dbReference type="ChEBI" id="CHEBI:18420"/>
    </ligand>
</feature>
<evidence type="ECO:0000313" key="11">
    <source>
        <dbReference type="EMBL" id="GAQ95316.1"/>
    </source>
</evidence>
<evidence type="ECO:0000259" key="9">
    <source>
        <dbReference type="PROSITE" id="PS51710"/>
    </source>
</evidence>
<evidence type="ECO:0000256" key="3">
    <source>
        <dbReference type="ARBA" id="ARBA00022723"/>
    </source>
</evidence>
<dbReference type="InterPro" id="IPR006073">
    <property type="entry name" value="GTP-bd"/>
</dbReference>
<feature type="binding site" evidence="8">
    <location>
        <begin position="292"/>
        <end position="295"/>
    </location>
    <ligand>
        <name>GTP</name>
        <dbReference type="ChEBI" id="CHEBI:37565"/>
    </ligand>
</feature>
<dbReference type="EMBL" id="BCNO01000002">
    <property type="protein sequence ID" value="GAQ95316.1"/>
    <property type="molecule type" value="Genomic_DNA"/>
</dbReference>
<dbReference type="Proteomes" id="UP000054976">
    <property type="component" value="Unassembled WGS sequence"/>
</dbReference>
<dbReference type="InterPro" id="IPR006169">
    <property type="entry name" value="GTP1_OBG_dom"/>
</dbReference>
<evidence type="ECO:0000256" key="2">
    <source>
        <dbReference type="ARBA" id="ARBA00022490"/>
    </source>
</evidence>
<dbReference type="HAMAP" id="MF_01454">
    <property type="entry name" value="GTPase_Obg"/>
    <property type="match status" value="1"/>
</dbReference>
<feature type="binding site" evidence="8">
    <location>
        <begin position="200"/>
        <end position="204"/>
    </location>
    <ligand>
        <name>GTP</name>
        <dbReference type="ChEBI" id="CHEBI:37565"/>
    </ligand>
</feature>
<dbReference type="GO" id="GO:0000287">
    <property type="term" value="F:magnesium ion binding"/>
    <property type="evidence" value="ECO:0007669"/>
    <property type="project" value="InterPro"/>
</dbReference>
<comment type="cofactor">
    <cofactor evidence="8">
        <name>Mg(2+)</name>
        <dbReference type="ChEBI" id="CHEBI:18420"/>
    </cofactor>
</comment>
<feature type="binding site" evidence="8">
    <location>
        <position position="202"/>
    </location>
    <ligand>
        <name>Mg(2+)</name>
        <dbReference type="ChEBI" id="CHEBI:18420"/>
    </ligand>
</feature>
<comment type="subcellular location">
    <subcellularLocation>
        <location evidence="8">Cytoplasm</location>
    </subcellularLocation>
</comment>
<keyword evidence="2 8" id="KW-0963">Cytoplasm</keyword>
<evidence type="ECO:0000256" key="1">
    <source>
        <dbReference type="ARBA" id="ARBA00007699"/>
    </source>
</evidence>
<dbReference type="NCBIfam" id="NF008956">
    <property type="entry name" value="PRK12299.1"/>
    <property type="match status" value="1"/>
</dbReference>
<gene>
    <name evidence="8" type="primary">obg</name>
    <name evidence="11" type="ORF">TAGGR_2206</name>
</gene>
<dbReference type="NCBIfam" id="TIGR02729">
    <property type="entry name" value="Obg_CgtA"/>
    <property type="match status" value="1"/>
</dbReference>
<keyword evidence="7 8" id="KW-0342">GTP-binding</keyword>
<dbReference type="PRINTS" id="PR00326">
    <property type="entry name" value="GTP1OBG"/>
</dbReference>
<dbReference type="InterPro" id="IPR027417">
    <property type="entry name" value="P-loop_NTPase"/>
</dbReference>
<protein>
    <recommendedName>
        <fullName evidence="8">GTPase Obg</fullName>
        <ecNumber evidence="8">3.6.5.-</ecNumber>
    </recommendedName>
    <alternativeName>
        <fullName evidence="8">GTP-binding protein Obg</fullName>
    </alternativeName>
</protein>
<comment type="caution">
    <text evidence="11">The sequence shown here is derived from an EMBL/GenBank/DDBJ whole genome shotgun (WGS) entry which is preliminary data.</text>
</comment>
<dbReference type="Gene3D" id="2.70.210.12">
    <property type="entry name" value="GTP1/OBG domain"/>
    <property type="match status" value="1"/>
</dbReference>
<evidence type="ECO:0000256" key="6">
    <source>
        <dbReference type="ARBA" id="ARBA00022842"/>
    </source>
</evidence>
<dbReference type="NCBIfam" id="TIGR00231">
    <property type="entry name" value="small_GTP"/>
    <property type="match status" value="1"/>
</dbReference>
<dbReference type="InterPro" id="IPR014100">
    <property type="entry name" value="GTP-bd_Obg/CgtA"/>
</dbReference>
<proteinExistence type="inferred from homology"/>
<dbReference type="InterPro" id="IPR006074">
    <property type="entry name" value="GTP1-OBG_CS"/>
</dbReference>
<accession>A0A0U9HR73</accession>
<keyword evidence="6 8" id="KW-0460">Magnesium</keyword>
<dbReference type="PROSITE" id="PS00905">
    <property type="entry name" value="GTP1_OBG"/>
    <property type="match status" value="1"/>
</dbReference>
<dbReference type="NCBIfam" id="NF008954">
    <property type="entry name" value="PRK12296.1"/>
    <property type="match status" value="1"/>
</dbReference>
<dbReference type="InterPro" id="IPR045086">
    <property type="entry name" value="OBG_GTPase"/>
</dbReference>
<feature type="domain" description="OBG-type G" evidence="9">
    <location>
        <begin position="169"/>
        <end position="340"/>
    </location>
</feature>
<dbReference type="InterPro" id="IPR005225">
    <property type="entry name" value="Small_GTP-bd"/>
</dbReference>
<dbReference type="NCBIfam" id="NF008955">
    <property type="entry name" value="PRK12297.1"/>
    <property type="match status" value="1"/>
</dbReference>
<sequence length="341" mass="37467">MADATLFNLMQFVDYVKIYVKAGDGGRGCVSFRREKYVPRGGPDGGDGGKGGDVIIRASSELHTLIDHKYQKTYKAQRGQHGKGSNMKGKDGEDLVIKVPVGTVIKDADTEEIIADLDEEGKQVVVAKGGKGGLGNAHFATPTNQAPRYAQPGQKGEERWIILELKLLADVGLIGLPNAGKSTLISVISSARPKIADYPFTTLAPVLGVVKYGEYKSFVIADIPGLIEGAHKGAGLGHQFLRHVERTYMLLHLVDVSDFLESDPVEDFEKIQRELELYNQSLTQKPFAVVGTKIDIAHRGERLNKLKNYCEKKGIDFFPISAVKKEGIYKLLKYLAERLKK</sequence>
<dbReference type="InterPro" id="IPR036726">
    <property type="entry name" value="GTP1_OBG_dom_sf"/>
</dbReference>
<dbReference type="InterPro" id="IPR031167">
    <property type="entry name" value="G_OBG"/>
</dbReference>
<reference evidence="12" key="1">
    <citation type="submission" date="2016-01" db="EMBL/GenBank/DDBJ databases">
        <title>Draft genome sequence of Thermodesulfovibrio aggregans strain TGE-P1.</title>
        <authorList>
            <person name="Sekiguchi Y."/>
            <person name="Ohashi A."/>
            <person name="Matsuura N."/>
            <person name="Tourlousse M.D."/>
        </authorList>
    </citation>
    <scope>NUCLEOTIDE SEQUENCE [LARGE SCALE GENOMIC DNA]</scope>
    <source>
        <strain evidence="12">TGE-P1</strain>
    </source>
</reference>
<dbReference type="GO" id="GO:0043022">
    <property type="term" value="F:ribosome binding"/>
    <property type="evidence" value="ECO:0007669"/>
    <property type="project" value="UniProtKB-ARBA"/>
</dbReference>
<dbReference type="SUPFAM" id="SSF52540">
    <property type="entry name" value="P-loop containing nucleoside triphosphate hydrolases"/>
    <property type="match status" value="1"/>
</dbReference>
<dbReference type="EC" id="3.6.5.-" evidence="8"/>
<dbReference type="AlphaFoldDB" id="A0A0U9HR73"/>
<name>A0A0U9HR73_9BACT</name>
<evidence type="ECO:0000259" key="10">
    <source>
        <dbReference type="PROSITE" id="PS51883"/>
    </source>
</evidence>
<dbReference type="Gene3D" id="3.40.50.300">
    <property type="entry name" value="P-loop containing nucleotide triphosphate hydrolases"/>
    <property type="match status" value="1"/>
</dbReference>
<dbReference type="STRING" id="86166.TAGGR_2206"/>
<feature type="domain" description="Obg" evidence="10">
    <location>
        <begin position="10"/>
        <end position="168"/>
    </location>
</feature>
<keyword evidence="3 8" id="KW-0479">Metal-binding</keyword>
<dbReference type="GO" id="GO:0042254">
    <property type="term" value="P:ribosome biogenesis"/>
    <property type="evidence" value="ECO:0007669"/>
    <property type="project" value="UniProtKB-UniRule"/>
</dbReference>
<comment type="subunit">
    <text evidence="8">Monomer.</text>
</comment>
<dbReference type="GO" id="GO:0003924">
    <property type="term" value="F:GTPase activity"/>
    <property type="evidence" value="ECO:0007669"/>
    <property type="project" value="UniProtKB-UniRule"/>
</dbReference>
<comment type="function">
    <text evidence="8">An essential GTPase which binds GTP, GDP and possibly (p)ppGpp with moderate affinity, with high nucleotide exchange rates and a fairly low GTP hydrolysis rate. Plays a role in control of the cell cycle, stress response, ribosome biogenesis and in those bacteria that undergo differentiation, in morphogenesis control.</text>
</comment>
<keyword evidence="12" id="KW-1185">Reference proteome</keyword>
<dbReference type="PANTHER" id="PTHR11702:SF31">
    <property type="entry name" value="MITOCHONDRIAL RIBOSOME-ASSOCIATED GTPASE 2"/>
    <property type="match status" value="1"/>
</dbReference>
<evidence type="ECO:0000256" key="7">
    <source>
        <dbReference type="ARBA" id="ARBA00023134"/>
    </source>
</evidence>
<comment type="similarity">
    <text evidence="1 8">Belongs to the TRAFAC class OBG-HflX-like GTPase superfamily. OBG GTPase family.</text>
</comment>
<evidence type="ECO:0000256" key="8">
    <source>
        <dbReference type="HAMAP-Rule" id="MF_01454"/>
    </source>
</evidence>
<dbReference type="PROSITE" id="PS51883">
    <property type="entry name" value="OBG"/>
    <property type="match status" value="1"/>
</dbReference>
<dbReference type="PROSITE" id="PS51710">
    <property type="entry name" value="G_OBG"/>
    <property type="match status" value="1"/>
</dbReference>